<protein>
    <recommendedName>
        <fullName evidence="4">RRM domain-containing protein</fullName>
    </recommendedName>
</protein>
<comment type="caution">
    <text evidence="2">The sequence shown here is derived from an EMBL/GenBank/DDBJ whole genome shotgun (WGS) entry which is preliminary data.</text>
</comment>
<proteinExistence type="predicted"/>
<feature type="compositionally biased region" description="Basic and acidic residues" evidence="1">
    <location>
        <begin position="201"/>
        <end position="210"/>
    </location>
</feature>
<feature type="compositionally biased region" description="Polar residues" evidence="1">
    <location>
        <begin position="162"/>
        <end position="175"/>
    </location>
</feature>
<dbReference type="STRING" id="106549.A0A540KM62"/>
<dbReference type="PANTHER" id="PTHR37200:SF1">
    <property type="entry name" value="RNA-BINDING (RRM_RBD_RNP MOTIFS) FAMILY PROTEIN"/>
    <property type="match status" value="1"/>
</dbReference>
<organism evidence="2 3">
    <name type="scientific">Malus baccata</name>
    <name type="common">Siberian crab apple</name>
    <name type="synonym">Pyrus baccata</name>
    <dbReference type="NCBI Taxonomy" id="106549"/>
    <lineage>
        <taxon>Eukaryota</taxon>
        <taxon>Viridiplantae</taxon>
        <taxon>Streptophyta</taxon>
        <taxon>Embryophyta</taxon>
        <taxon>Tracheophyta</taxon>
        <taxon>Spermatophyta</taxon>
        <taxon>Magnoliopsida</taxon>
        <taxon>eudicotyledons</taxon>
        <taxon>Gunneridae</taxon>
        <taxon>Pentapetalae</taxon>
        <taxon>rosids</taxon>
        <taxon>fabids</taxon>
        <taxon>Rosales</taxon>
        <taxon>Rosaceae</taxon>
        <taxon>Amygdaloideae</taxon>
        <taxon>Maleae</taxon>
        <taxon>Malus</taxon>
    </lineage>
</organism>
<dbReference type="Proteomes" id="UP000315295">
    <property type="component" value="Unassembled WGS sequence"/>
</dbReference>
<dbReference type="PANTHER" id="PTHR37200">
    <property type="entry name" value="RNA-BINDING (RRM/RBD/RNP MOTIFS) FAMILY PROTEIN"/>
    <property type="match status" value="1"/>
</dbReference>
<dbReference type="EMBL" id="VIEB01001113">
    <property type="protein sequence ID" value="TQD75287.1"/>
    <property type="molecule type" value="Genomic_DNA"/>
</dbReference>
<feature type="region of interest" description="Disordered" evidence="1">
    <location>
        <begin position="161"/>
        <end position="210"/>
    </location>
</feature>
<keyword evidence="3" id="KW-1185">Reference proteome</keyword>
<dbReference type="AlphaFoldDB" id="A0A540KM62"/>
<evidence type="ECO:0000313" key="2">
    <source>
        <dbReference type="EMBL" id="TQD75287.1"/>
    </source>
</evidence>
<gene>
    <name evidence="2" type="ORF">C1H46_039168</name>
</gene>
<evidence type="ECO:0008006" key="4">
    <source>
        <dbReference type="Google" id="ProtNLM"/>
    </source>
</evidence>
<evidence type="ECO:0000256" key="1">
    <source>
        <dbReference type="SAM" id="MobiDB-lite"/>
    </source>
</evidence>
<evidence type="ECO:0000313" key="3">
    <source>
        <dbReference type="Proteomes" id="UP000315295"/>
    </source>
</evidence>
<accession>A0A540KM62</accession>
<sequence>MISTGRFPPPCTSKSLLAAALSFPRHKSRLGFVFPHPSSSTASLHTAIFKTSFFRQTHHAHRGFLAVHARRSSGLGVSGLVSINPAVSGNKTKDPICRGFAFLHFKTENDATRTRFVEMFSSQSVTFGKIPKQIKCELETILDEYEGSDVEIDRPELEDAIKQSSDNHNARQLTVSELEEDRKTASDLDDSSLDTWEESIVDERESRKLP</sequence>
<reference evidence="2 3" key="1">
    <citation type="journal article" date="2019" name="G3 (Bethesda)">
        <title>Sequencing of a Wild Apple (Malus baccata) Genome Unravels the Differences Between Cultivated and Wild Apple Species Regarding Disease Resistance and Cold Tolerance.</title>
        <authorList>
            <person name="Chen X."/>
        </authorList>
    </citation>
    <scope>NUCLEOTIDE SEQUENCE [LARGE SCALE GENOMIC DNA]</scope>
    <source>
        <strain evidence="3">cv. Shandingzi</strain>
        <tissue evidence="2">Leaves</tissue>
    </source>
</reference>
<feature type="compositionally biased region" description="Acidic residues" evidence="1">
    <location>
        <begin position="187"/>
        <end position="200"/>
    </location>
</feature>
<name>A0A540KM62_MALBA</name>